<dbReference type="OrthoDB" id="10486687at2759"/>
<dbReference type="Proteomes" id="UP000325313">
    <property type="component" value="Unassembled WGS sequence"/>
</dbReference>
<dbReference type="EMBL" id="VSWC01000054">
    <property type="protein sequence ID" value="KAA1099598.1"/>
    <property type="molecule type" value="Genomic_DNA"/>
</dbReference>
<dbReference type="Proteomes" id="UP000324748">
    <property type="component" value="Unassembled WGS sequence"/>
</dbReference>
<feature type="compositionally biased region" description="Basic and acidic residues" evidence="1">
    <location>
        <begin position="104"/>
        <end position="113"/>
    </location>
</feature>
<evidence type="ECO:0000256" key="1">
    <source>
        <dbReference type="SAM" id="MobiDB-lite"/>
    </source>
</evidence>
<sequence>MALEVKVLQALRVVNQSLGVGCKVSSPTQESPLQTPISSPPPISTPPTGSPPTQPCPTPLRRLHHQKDASNRLQRPNDATKVPAAKAAADGLPSPRQGCCQRATAKDTSDRPQPEQPVGVVIGVRVAAG</sequence>
<evidence type="ECO:0000313" key="5">
    <source>
        <dbReference type="Proteomes" id="UP000325313"/>
    </source>
</evidence>
<comment type="caution">
    <text evidence="3">The sequence shown here is derived from an EMBL/GenBank/DDBJ whole genome shotgun (WGS) entry which is preliminary data.</text>
</comment>
<proteinExistence type="predicted"/>
<protein>
    <submittedName>
        <fullName evidence="3">Uncharacterized protein</fullName>
    </submittedName>
</protein>
<accession>A0A5B0PGN4</accession>
<keyword evidence="4" id="KW-1185">Reference proteome</keyword>
<evidence type="ECO:0000313" key="2">
    <source>
        <dbReference type="EMBL" id="KAA1095264.1"/>
    </source>
</evidence>
<dbReference type="EMBL" id="VDEP01000372">
    <property type="protein sequence ID" value="KAA1095264.1"/>
    <property type="molecule type" value="Genomic_DNA"/>
</dbReference>
<dbReference type="AlphaFoldDB" id="A0A5B0PGN4"/>
<evidence type="ECO:0000313" key="3">
    <source>
        <dbReference type="EMBL" id="KAA1099598.1"/>
    </source>
</evidence>
<evidence type="ECO:0000313" key="4">
    <source>
        <dbReference type="Proteomes" id="UP000324748"/>
    </source>
</evidence>
<reference evidence="4 5" key="1">
    <citation type="submission" date="2019-05" db="EMBL/GenBank/DDBJ databases">
        <title>Emergence of the Ug99 lineage of the wheat stem rust pathogen through somatic hybridization.</title>
        <authorList>
            <person name="Li F."/>
            <person name="Upadhyaya N.M."/>
            <person name="Sperschneider J."/>
            <person name="Matny O."/>
            <person name="Nguyen-Phuc H."/>
            <person name="Mago R."/>
            <person name="Raley C."/>
            <person name="Miller M.E."/>
            <person name="Silverstein K.A.T."/>
            <person name="Henningsen E."/>
            <person name="Hirsch C.D."/>
            <person name="Visser B."/>
            <person name="Pretorius Z.A."/>
            <person name="Steffenson B.J."/>
            <person name="Schwessinger B."/>
            <person name="Dodds P.N."/>
            <person name="Figueroa M."/>
        </authorList>
    </citation>
    <scope>NUCLEOTIDE SEQUENCE [LARGE SCALE GENOMIC DNA]</scope>
    <source>
        <strain evidence="3">21-0</strain>
        <strain evidence="2 5">Ug99</strain>
    </source>
</reference>
<feature type="region of interest" description="Disordered" evidence="1">
    <location>
        <begin position="19"/>
        <end position="122"/>
    </location>
</feature>
<feature type="compositionally biased region" description="Pro residues" evidence="1">
    <location>
        <begin position="38"/>
        <end position="58"/>
    </location>
</feature>
<organism evidence="3 4">
    <name type="scientific">Puccinia graminis f. sp. tritici</name>
    <dbReference type="NCBI Taxonomy" id="56615"/>
    <lineage>
        <taxon>Eukaryota</taxon>
        <taxon>Fungi</taxon>
        <taxon>Dikarya</taxon>
        <taxon>Basidiomycota</taxon>
        <taxon>Pucciniomycotina</taxon>
        <taxon>Pucciniomycetes</taxon>
        <taxon>Pucciniales</taxon>
        <taxon>Pucciniaceae</taxon>
        <taxon>Puccinia</taxon>
    </lineage>
</organism>
<name>A0A5B0PGN4_PUCGR</name>
<gene>
    <name evidence="3" type="ORF">PGT21_014222</name>
    <name evidence="2" type="ORF">PGTUg99_008700</name>
</gene>